<proteinExistence type="predicted"/>
<accession>A0A8B8C720</accession>
<organism evidence="1 2">
    <name type="scientific">Crassostrea virginica</name>
    <name type="common">Eastern oyster</name>
    <dbReference type="NCBI Taxonomy" id="6565"/>
    <lineage>
        <taxon>Eukaryota</taxon>
        <taxon>Metazoa</taxon>
        <taxon>Spiralia</taxon>
        <taxon>Lophotrochozoa</taxon>
        <taxon>Mollusca</taxon>
        <taxon>Bivalvia</taxon>
        <taxon>Autobranchia</taxon>
        <taxon>Pteriomorphia</taxon>
        <taxon>Ostreida</taxon>
        <taxon>Ostreoidea</taxon>
        <taxon>Ostreidae</taxon>
        <taxon>Crassostrea</taxon>
    </lineage>
</organism>
<dbReference type="SUPFAM" id="SSF63825">
    <property type="entry name" value="YWTD domain"/>
    <property type="match status" value="1"/>
</dbReference>
<protein>
    <submittedName>
        <fullName evidence="2">Uncharacterized protein LOC111116228</fullName>
    </submittedName>
</protein>
<dbReference type="GeneID" id="111116228"/>
<reference evidence="2" key="1">
    <citation type="submission" date="2025-08" db="UniProtKB">
        <authorList>
            <consortium name="RefSeq"/>
        </authorList>
    </citation>
    <scope>IDENTIFICATION</scope>
    <source>
        <tissue evidence="2">Whole sample</tissue>
    </source>
</reference>
<dbReference type="GO" id="GO:0061630">
    <property type="term" value="F:ubiquitin protein ligase activity"/>
    <property type="evidence" value="ECO:0007669"/>
    <property type="project" value="TreeGrafter"/>
</dbReference>
<dbReference type="PANTHER" id="PTHR24104">
    <property type="entry name" value="E3 UBIQUITIN-PROTEIN LIGASE NHLRC1-RELATED"/>
    <property type="match status" value="1"/>
</dbReference>
<evidence type="ECO:0000313" key="2">
    <source>
        <dbReference type="RefSeq" id="XP_022310919.1"/>
    </source>
</evidence>
<dbReference type="AlphaFoldDB" id="A0A8B8C720"/>
<dbReference type="KEGG" id="cvn:111116228"/>
<keyword evidence="1" id="KW-1185">Reference proteome</keyword>
<evidence type="ECO:0000313" key="1">
    <source>
        <dbReference type="Proteomes" id="UP000694844"/>
    </source>
</evidence>
<dbReference type="PANTHER" id="PTHR24104:SF50">
    <property type="entry name" value="SMP-30_GLUCONOLACTONASE_LRE-LIKE REGION DOMAIN-CONTAINING PROTEIN"/>
    <property type="match status" value="1"/>
</dbReference>
<dbReference type="RefSeq" id="XP_022310919.1">
    <property type="nucleotide sequence ID" value="XM_022455211.1"/>
</dbReference>
<dbReference type="InterPro" id="IPR011042">
    <property type="entry name" value="6-blade_b-propeller_TolB-like"/>
</dbReference>
<dbReference type="GO" id="GO:0043161">
    <property type="term" value="P:proteasome-mediated ubiquitin-dependent protein catabolic process"/>
    <property type="evidence" value="ECO:0007669"/>
    <property type="project" value="TreeGrafter"/>
</dbReference>
<dbReference type="Proteomes" id="UP000694844">
    <property type="component" value="Chromosome 10"/>
</dbReference>
<gene>
    <name evidence="2" type="primary">LOC111116228</name>
</gene>
<dbReference type="OrthoDB" id="6108862at2759"/>
<sequence>MHSPNTKESKVERFDKDGLLTQTIEKQITGHTMYKKPCFITENNNEDVVVSDYFDSDRGAVVVTDRSGNYRFSYEGLHKLYPKGICTDPLSNILVCSNAEVQIIDRDGQFLSHLIQHSEWVGFPQSLSYDINTHLLYVGYGAMLYNRIRIFSYISRYDALTGRSKEIENDTVQTCLK</sequence>
<dbReference type="InterPro" id="IPR050952">
    <property type="entry name" value="TRIM-NHL_E3_ligases"/>
</dbReference>
<name>A0A8B8C720_CRAVI</name>
<dbReference type="Gene3D" id="2.120.10.30">
    <property type="entry name" value="TolB, C-terminal domain"/>
    <property type="match status" value="1"/>
</dbReference>
<dbReference type="GO" id="GO:0000209">
    <property type="term" value="P:protein polyubiquitination"/>
    <property type="evidence" value="ECO:0007669"/>
    <property type="project" value="TreeGrafter"/>
</dbReference>